<evidence type="ECO:0000256" key="1">
    <source>
        <dbReference type="SAM" id="MobiDB-lite"/>
    </source>
</evidence>
<dbReference type="PROSITE" id="PS50213">
    <property type="entry name" value="FAS1"/>
    <property type="match status" value="1"/>
</dbReference>
<sequence length="280" mass="30920">MKLRNLMIIAVISAVSFTSCRDNAREVDDDQIELDRRAADRDAEMRANEARLERERNNVSTRISENQNLSTFSENMTRNQVSTSMRAGATGTAATGMTTQSQTGTQTQSQTGTTGDRTTTGTTTGDRATGTTGQTQSMQGQANYTIFAPSNDAYENLTDVQRQEMMDTQNRDRNVASINYLMVEERLTEDQLRQQIQNSNGTYQIRTMQGENITATMEGDEIILRDASGNQARITESDTEASDGVVHVIDGVLRPKDPTRNEAASRMNNNTNTGNSNTDM</sequence>
<dbReference type="PANTHER" id="PTHR10900:SF77">
    <property type="entry name" value="FI19380P1"/>
    <property type="match status" value="1"/>
</dbReference>
<reference evidence="3 4" key="1">
    <citation type="submission" date="2019-06" db="EMBL/GenBank/DDBJ databases">
        <title>Complete genome sequence of Antarcticibacterium flavum KCTC 52984T from an Antarctic marine sediment.</title>
        <authorList>
            <person name="Lee Y.M."/>
            <person name="Shin S.C."/>
        </authorList>
    </citation>
    <scope>NUCLEOTIDE SEQUENCE [LARGE SCALE GENOMIC DNA]</scope>
    <source>
        <strain evidence="3 4">KCTC 52984</strain>
    </source>
</reference>
<evidence type="ECO:0000259" key="2">
    <source>
        <dbReference type="PROSITE" id="PS50213"/>
    </source>
</evidence>
<protein>
    <submittedName>
        <fullName evidence="3">Fasciclin domain-containing protein</fullName>
    </submittedName>
</protein>
<name>A0A5B7X4W8_9FLAO</name>
<dbReference type="Gene3D" id="2.30.180.10">
    <property type="entry name" value="FAS1 domain"/>
    <property type="match status" value="1"/>
</dbReference>
<dbReference type="SUPFAM" id="SSF82153">
    <property type="entry name" value="FAS1 domain"/>
    <property type="match status" value="1"/>
</dbReference>
<evidence type="ECO:0000313" key="4">
    <source>
        <dbReference type="Proteomes" id="UP000309016"/>
    </source>
</evidence>
<dbReference type="InterPro" id="IPR036378">
    <property type="entry name" value="FAS1_dom_sf"/>
</dbReference>
<evidence type="ECO:0000313" key="3">
    <source>
        <dbReference type="EMBL" id="QCY70399.1"/>
    </source>
</evidence>
<dbReference type="AlphaFoldDB" id="A0A5B7X4W8"/>
<dbReference type="KEGG" id="afla:FHG64_13840"/>
<accession>A0A5B7X4W8</accession>
<gene>
    <name evidence="3" type="ORF">FHG64_13840</name>
</gene>
<dbReference type="EMBL" id="CP040812">
    <property type="protein sequence ID" value="QCY70399.1"/>
    <property type="molecule type" value="Genomic_DNA"/>
</dbReference>
<dbReference type="RefSeq" id="WP_139066958.1">
    <property type="nucleotide sequence ID" value="NZ_CP040812.1"/>
</dbReference>
<organism evidence="3 4">
    <name type="scientific">Antarcticibacterium flavum</name>
    <dbReference type="NCBI Taxonomy" id="2058175"/>
    <lineage>
        <taxon>Bacteria</taxon>
        <taxon>Pseudomonadati</taxon>
        <taxon>Bacteroidota</taxon>
        <taxon>Flavobacteriia</taxon>
        <taxon>Flavobacteriales</taxon>
        <taxon>Flavobacteriaceae</taxon>
        <taxon>Antarcticibacterium</taxon>
    </lineage>
</organism>
<feature type="compositionally biased region" description="Low complexity" evidence="1">
    <location>
        <begin position="268"/>
        <end position="280"/>
    </location>
</feature>
<dbReference type="OrthoDB" id="9800666at2"/>
<feature type="region of interest" description="Disordered" evidence="1">
    <location>
        <begin position="255"/>
        <end position="280"/>
    </location>
</feature>
<dbReference type="PANTHER" id="PTHR10900">
    <property type="entry name" value="PERIOSTIN-RELATED"/>
    <property type="match status" value="1"/>
</dbReference>
<dbReference type="Pfam" id="PF02469">
    <property type="entry name" value="Fasciclin"/>
    <property type="match status" value="1"/>
</dbReference>
<proteinExistence type="predicted"/>
<dbReference type="Proteomes" id="UP000309016">
    <property type="component" value="Chromosome"/>
</dbReference>
<dbReference type="InterPro" id="IPR000782">
    <property type="entry name" value="FAS1_domain"/>
</dbReference>
<feature type="domain" description="FAS1" evidence="2">
    <location>
        <begin position="56"/>
        <end position="253"/>
    </location>
</feature>
<keyword evidence="4" id="KW-1185">Reference proteome</keyword>
<feature type="region of interest" description="Disordered" evidence="1">
    <location>
        <begin position="87"/>
        <end position="141"/>
    </location>
</feature>
<dbReference type="PROSITE" id="PS51257">
    <property type="entry name" value="PROKAR_LIPOPROTEIN"/>
    <property type="match status" value="1"/>
</dbReference>
<dbReference type="InterPro" id="IPR050904">
    <property type="entry name" value="Adhesion/Biosynth-related"/>
</dbReference>
<dbReference type="SMART" id="SM00554">
    <property type="entry name" value="FAS1"/>
    <property type="match status" value="1"/>
</dbReference>